<organism evidence="3 4">
    <name type="scientific">Turneriella parva (strain ATCC BAA-1111 / DSM 21527 / NCTC 11395 / H)</name>
    <name type="common">Leptospira parva</name>
    <dbReference type="NCBI Taxonomy" id="869212"/>
    <lineage>
        <taxon>Bacteria</taxon>
        <taxon>Pseudomonadati</taxon>
        <taxon>Spirochaetota</taxon>
        <taxon>Spirochaetia</taxon>
        <taxon>Leptospirales</taxon>
        <taxon>Leptospiraceae</taxon>
        <taxon>Turneriella</taxon>
    </lineage>
</organism>
<dbReference type="EMBL" id="CP002959">
    <property type="protein sequence ID" value="AFM13470.1"/>
    <property type="molecule type" value="Genomic_DNA"/>
</dbReference>
<gene>
    <name evidence="3" type="ordered locus">Turpa_2831</name>
</gene>
<feature type="domain" description="Holliday junction resolvase-related" evidence="2">
    <location>
        <begin position="35"/>
        <end position="147"/>
    </location>
</feature>
<name>I4B863_TURPD</name>
<evidence type="ECO:0000313" key="4">
    <source>
        <dbReference type="Proteomes" id="UP000006048"/>
    </source>
</evidence>
<evidence type="ECO:0000313" key="3">
    <source>
        <dbReference type="EMBL" id="AFM13470.1"/>
    </source>
</evidence>
<dbReference type="STRING" id="869212.Turpa_2831"/>
<dbReference type="RefSeq" id="WP_014803972.1">
    <property type="nucleotide sequence ID" value="NC_018020.1"/>
</dbReference>
<dbReference type="PATRIC" id="fig|869212.3.peg.2852"/>
<dbReference type="AlphaFoldDB" id="I4B863"/>
<dbReference type="Proteomes" id="UP000006048">
    <property type="component" value="Chromosome"/>
</dbReference>
<dbReference type="HOGENOM" id="CLU_105716_2_1_12"/>
<dbReference type="Pfam" id="PF10107">
    <property type="entry name" value="Endonuc_Holl"/>
    <property type="match status" value="1"/>
</dbReference>
<reference evidence="3 4" key="1">
    <citation type="submission" date="2012-06" db="EMBL/GenBank/DDBJ databases">
        <title>The complete chromosome of genome of Turneriella parva DSM 21527.</title>
        <authorList>
            <consortium name="US DOE Joint Genome Institute (JGI-PGF)"/>
            <person name="Lucas S."/>
            <person name="Han J."/>
            <person name="Lapidus A."/>
            <person name="Bruce D."/>
            <person name="Goodwin L."/>
            <person name="Pitluck S."/>
            <person name="Peters L."/>
            <person name="Kyrpides N."/>
            <person name="Mavromatis K."/>
            <person name="Ivanova N."/>
            <person name="Mikhailova N."/>
            <person name="Chertkov O."/>
            <person name="Detter J.C."/>
            <person name="Tapia R."/>
            <person name="Han C."/>
            <person name="Land M."/>
            <person name="Hauser L."/>
            <person name="Markowitz V."/>
            <person name="Cheng J.-F."/>
            <person name="Hugenholtz P."/>
            <person name="Woyke T."/>
            <person name="Wu D."/>
            <person name="Gronow S."/>
            <person name="Wellnitz S."/>
            <person name="Brambilla E."/>
            <person name="Klenk H.-P."/>
            <person name="Eisen J.A."/>
        </authorList>
    </citation>
    <scope>NUCLEOTIDE SEQUENCE [LARGE SCALE GENOMIC DNA]</scope>
    <source>
        <strain evidence="4">ATCC BAA-1111 / DSM 21527 / NCTC 11395 / H</strain>
    </source>
</reference>
<evidence type="ECO:0000259" key="2">
    <source>
        <dbReference type="Pfam" id="PF10107"/>
    </source>
</evidence>
<keyword evidence="4" id="KW-1185">Reference proteome</keyword>
<sequence length="158" mass="17958">MQFAELRLVLLLAAAVFFLLAGFIIGMRLARYRAESAYVEILRQKEAEWGEGEEQRRKLAIARSRQIIGGNFSEQLAPYLPDFPFDPTEARFIGKPVDFLVFKGLSQGAVQEVVFVEVKSGGSKMNRNEASLKAAIDDKRVRFIEYRVPQNLTRTDEN</sequence>
<evidence type="ECO:0000256" key="1">
    <source>
        <dbReference type="SAM" id="Phobius"/>
    </source>
</evidence>
<feature type="transmembrane region" description="Helical" evidence="1">
    <location>
        <begin position="6"/>
        <end position="26"/>
    </location>
</feature>
<proteinExistence type="predicted"/>
<protein>
    <submittedName>
        <fullName evidence="3">Holliday junction resolvase-like protein</fullName>
    </submittedName>
</protein>
<dbReference type="InterPro" id="IPR019287">
    <property type="entry name" value="Hday_junct_resolvase-rel_dom"/>
</dbReference>
<accession>I4B863</accession>
<keyword evidence="1" id="KW-1133">Transmembrane helix</keyword>
<keyword evidence="1" id="KW-0472">Membrane</keyword>
<keyword evidence="1" id="KW-0812">Transmembrane</keyword>
<dbReference type="KEGG" id="tpx:Turpa_2831"/>